<reference evidence="1" key="1">
    <citation type="submission" date="2018-02" db="EMBL/GenBank/DDBJ databases">
        <authorList>
            <person name="Vasarhelyi B.M."/>
            <person name="Deshmukh S."/>
            <person name="Balint B."/>
            <person name="Kukolya J."/>
        </authorList>
    </citation>
    <scope>NUCLEOTIDE SEQUENCE</scope>
    <source>
        <strain evidence="1">KB22</strain>
    </source>
</reference>
<name>A0A928UY05_9SPHI</name>
<dbReference type="SUPFAM" id="SSF50965">
    <property type="entry name" value="Galactose oxidase, central domain"/>
    <property type="match status" value="1"/>
</dbReference>
<keyword evidence="2" id="KW-1185">Reference proteome</keyword>
<evidence type="ECO:0000313" key="2">
    <source>
        <dbReference type="Proteomes" id="UP000616201"/>
    </source>
</evidence>
<dbReference type="InterPro" id="IPR011043">
    <property type="entry name" value="Gal_Oxase/kelch_b-propeller"/>
</dbReference>
<organism evidence="1 2">
    <name type="scientific">Sphingobacterium hungaricum</name>
    <dbReference type="NCBI Taxonomy" id="2082723"/>
    <lineage>
        <taxon>Bacteria</taxon>
        <taxon>Pseudomonadati</taxon>
        <taxon>Bacteroidota</taxon>
        <taxon>Sphingobacteriia</taxon>
        <taxon>Sphingobacteriales</taxon>
        <taxon>Sphingobacteriaceae</taxon>
        <taxon>Sphingobacterium</taxon>
    </lineage>
</organism>
<evidence type="ECO:0000313" key="1">
    <source>
        <dbReference type="EMBL" id="MBE8715315.1"/>
    </source>
</evidence>
<accession>A0A928UY05</accession>
<proteinExistence type="predicted"/>
<gene>
    <name evidence="1" type="ORF">C4F49_16705</name>
</gene>
<dbReference type="EMBL" id="PRDK01000009">
    <property type="protein sequence ID" value="MBE8715315.1"/>
    <property type="molecule type" value="Genomic_DNA"/>
</dbReference>
<comment type="caution">
    <text evidence="1">The sequence shown here is derived from an EMBL/GenBank/DDBJ whole genome shotgun (WGS) entry which is preliminary data.</text>
</comment>
<evidence type="ECO:0008006" key="3">
    <source>
        <dbReference type="Google" id="ProtNLM"/>
    </source>
</evidence>
<sequence length="346" mass="37828">MLLTFFISCYKDDEHHTEEDPLSVYVYAAGTRMHQDRLQALYLKNKLVIELPYTAGVATVANDIQVSGDDVYVAGSALEKEGTSYRYTNALLWKNGQAQVLNAPPSKSVSANALFISGNDVYVAGFYVPESVNATSRAIVWKNGVMMNIGSTSIHTRLEDIFVSGSAIYVVGHENTQGGIVSKYWKNGVPTVLSESSSTTYAKSIHVDGTDVYVVGYADALGDRSLKLWKNGVPTNLISGTSVIRGLNVSVSNGNVYATGYEQVGSKYAPRVFKNNEPLPIQHSNSGHSYAFSSQVVDGKVYVLGQEDQNGAMTYLVWEDGKEIKYLTNTSQPMELHSMYVVPKNL</sequence>
<dbReference type="Proteomes" id="UP000616201">
    <property type="component" value="Unassembled WGS sequence"/>
</dbReference>
<dbReference type="AlphaFoldDB" id="A0A928UY05"/>
<protein>
    <recommendedName>
        <fullName evidence="3">Beta-propeller repeat-containing protein</fullName>
    </recommendedName>
</protein>